<keyword evidence="3" id="KW-0143">Chaperone</keyword>
<evidence type="ECO:0000256" key="3">
    <source>
        <dbReference type="ARBA" id="ARBA00023186"/>
    </source>
</evidence>
<dbReference type="InterPro" id="IPR016103">
    <property type="entry name" value="ProQ/FinO"/>
</dbReference>
<gene>
    <name evidence="6" type="ORF">ABDJ40_02685</name>
</gene>
<evidence type="ECO:0000313" key="6">
    <source>
        <dbReference type="EMBL" id="MEO3711665.1"/>
    </source>
</evidence>
<dbReference type="EMBL" id="JBDPZC010000001">
    <property type="protein sequence ID" value="MEO3711665.1"/>
    <property type="molecule type" value="Genomic_DNA"/>
</dbReference>
<keyword evidence="1" id="KW-0963">Cytoplasm</keyword>
<accession>A0ABV0G9D7</accession>
<dbReference type="Pfam" id="PF04352">
    <property type="entry name" value="ProQ"/>
    <property type="match status" value="1"/>
</dbReference>
<dbReference type="Proteomes" id="UP001462640">
    <property type="component" value="Unassembled WGS sequence"/>
</dbReference>
<dbReference type="PANTHER" id="PTHR38106:SF1">
    <property type="entry name" value="RNA CHAPERONE PROQ"/>
    <property type="match status" value="1"/>
</dbReference>
<feature type="compositionally biased region" description="Basic and acidic residues" evidence="4">
    <location>
        <begin position="184"/>
        <end position="207"/>
    </location>
</feature>
<dbReference type="PANTHER" id="PTHR38106">
    <property type="entry name" value="RNA CHAPERONE PROQ"/>
    <property type="match status" value="1"/>
</dbReference>
<comment type="caution">
    <text evidence="6">The sequence shown here is derived from an EMBL/GenBank/DDBJ whole genome shotgun (WGS) entry which is preliminary data.</text>
</comment>
<proteinExistence type="predicted"/>
<protein>
    <submittedName>
        <fullName evidence="6">ProQ/FINO family protein</fullName>
    </submittedName>
</protein>
<keyword evidence="2" id="KW-0694">RNA-binding</keyword>
<dbReference type="InterPro" id="IPR036442">
    <property type="entry name" value="ProQ/FinO_sf"/>
</dbReference>
<dbReference type="Gene3D" id="1.10.1710.10">
    <property type="entry name" value="ProQ/FinO domain"/>
    <property type="match status" value="1"/>
</dbReference>
<feature type="region of interest" description="Disordered" evidence="4">
    <location>
        <begin position="96"/>
        <end position="120"/>
    </location>
</feature>
<evidence type="ECO:0000256" key="1">
    <source>
        <dbReference type="ARBA" id="ARBA00022490"/>
    </source>
</evidence>
<dbReference type="InterPro" id="IPR023529">
    <property type="entry name" value="ProQ"/>
</dbReference>
<dbReference type="SMART" id="SM00945">
    <property type="entry name" value="ProQ"/>
    <property type="match status" value="1"/>
</dbReference>
<name>A0ABV0G9D7_9BURK</name>
<evidence type="ECO:0000259" key="5">
    <source>
        <dbReference type="SMART" id="SM00945"/>
    </source>
</evidence>
<sequence>MSEPTSQPGAEQQALQAACAEQLKALFPALFTGAPKPVKLRIQADIQERAPGQFSKQQLSAFLRRHTGSTAYLNAVIKSTHRFDLDGKEAGEITAEHKQVARDELSRRRAKHQERQVQEEAAQRQRFELLRAFETTTLTRANFCALKGLAEAKLDGLLAQAREEAKAWAARPRPADGGRGGAPGDRRGGPGADRRGPRQGRPDDRRPGRGPSGKGAGQGRPQGGRSAPARPESARAQPAEATREAAAPVDAAVQAPATDVGQGEA</sequence>
<evidence type="ECO:0000256" key="2">
    <source>
        <dbReference type="ARBA" id="ARBA00022884"/>
    </source>
</evidence>
<feature type="compositionally biased region" description="Gly residues" evidence="4">
    <location>
        <begin position="210"/>
        <end position="222"/>
    </location>
</feature>
<feature type="compositionally biased region" description="Low complexity" evidence="4">
    <location>
        <begin position="223"/>
        <end position="259"/>
    </location>
</feature>
<dbReference type="SUPFAM" id="SSF48657">
    <property type="entry name" value="FinO-like"/>
    <property type="match status" value="1"/>
</dbReference>
<feature type="domain" description="ProQ/FinO" evidence="5">
    <location>
        <begin position="10"/>
        <end position="121"/>
    </location>
</feature>
<feature type="region of interest" description="Disordered" evidence="4">
    <location>
        <begin position="166"/>
        <end position="265"/>
    </location>
</feature>
<keyword evidence="7" id="KW-1185">Reference proteome</keyword>
<organism evidence="6 7">
    <name type="scientific">Roseateles flavus</name>
    <dbReference type="NCBI Taxonomy" id="3149041"/>
    <lineage>
        <taxon>Bacteria</taxon>
        <taxon>Pseudomonadati</taxon>
        <taxon>Pseudomonadota</taxon>
        <taxon>Betaproteobacteria</taxon>
        <taxon>Burkholderiales</taxon>
        <taxon>Sphaerotilaceae</taxon>
        <taxon>Roseateles</taxon>
    </lineage>
</organism>
<evidence type="ECO:0000256" key="4">
    <source>
        <dbReference type="SAM" id="MobiDB-lite"/>
    </source>
</evidence>
<dbReference type="RefSeq" id="WP_347605717.1">
    <property type="nucleotide sequence ID" value="NZ_JBDPZC010000001.1"/>
</dbReference>
<reference evidence="6 7" key="1">
    <citation type="submission" date="2024-05" db="EMBL/GenBank/DDBJ databases">
        <title>Roseateles sp. 2.12 16S ribosomal RNA gene Genome sequencing and assembly.</title>
        <authorList>
            <person name="Woo H."/>
        </authorList>
    </citation>
    <scope>NUCLEOTIDE SEQUENCE [LARGE SCALE GENOMIC DNA]</scope>
    <source>
        <strain evidence="6 7">2.12</strain>
    </source>
</reference>
<evidence type="ECO:0000313" key="7">
    <source>
        <dbReference type="Proteomes" id="UP001462640"/>
    </source>
</evidence>